<dbReference type="VEuPathDB" id="MicrosporidiaDB:NBO_33g0001"/>
<dbReference type="Proteomes" id="UP000016927">
    <property type="component" value="Unassembled WGS sequence"/>
</dbReference>
<dbReference type="GO" id="GO:0036149">
    <property type="term" value="P:phosphatidylinositol acyl-chain remodeling"/>
    <property type="evidence" value="ECO:0007669"/>
    <property type="project" value="TreeGrafter"/>
</dbReference>
<dbReference type="GO" id="GO:0016746">
    <property type="term" value="F:acyltransferase activity"/>
    <property type="evidence" value="ECO:0007669"/>
    <property type="project" value="UniProtKB-KW"/>
</dbReference>
<dbReference type="PANTHER" id="PTHR10983">
    <property type="entry name" value="1-ACYLGLYCEROL-3-PHOSPHATE ACYLTRANSFERASE-RELATED"/>
    <property type="match status" value="1"/>
</dbReference>
<dbReference type="AlphaFoldDB" id="R0MJ03"/>
<protein>
    <submittedName>
        <fullName evidence="2">Lysocardiolipin acyltransferase</fullName>
    </submittedName>
</protein>
<dbReference type="Pfam" id="PF01553">
    <property type="entry name" value="Acyltransferase"/>
    <property type="match status" value="1"/>
</dbReference>
<organism evidence="2 3">
    <name type="scientific">Nosema bombycis (strain CQ1 / CVCC 102059)</name>
    <name type="common">Microsporidian parasite</name>
    <name type="synonym">Pebrine of silkworm</name>
    <dbReference type="NCBI Taxonomy" id="578461"/>
    <lineage>
        <taxon>Eukaryota</taxon>
        <taxon>Fungi</taxon>
        <taxon>Fungi incertae sedis</taxon>
        <taxon>Microsporidia</taxon>
        <taxon>Nosematidae</taxon>
        <taxon>Nosema</taxon>
    </lineage>
</organism>
<dbReference type="EMBL" id="KB908941">
    <property type="protein sequence ID" value="EOB14195.1"/>
    <property type="molecule type" value="Genomic_DNA"/>
</dbReference>
<dbReference type="PANTHER" id="PTHR10983:SF16">
    <property type="entry name" value="LYSOCARDIOLIPIN ACYLTRANSFERASE 1"/>
    <property type="match status" value="1"/>
</dbReference>
<name>R0MJ03_NOSB1</name>
<dbReference type="SMART" id="SM00563">
    <property type="entry name" value="PlsC"/>
    <property type="match status" value="1"/>
</dbReference>
<dbReference type="GO" id="GO:0005783">
    <property type="term" value="C:endoplasmic reticulum"/>
    <property type="evidence" value="ECO:0007669"/>
    <property type="project" value="TreeGrafter"/>
</dbReference>
<evidence type="ECO:0000313" key="3">
    <source>
        <dbReference type="Proteomes" id="UP000016927"/>
    </source>
</evidence>
<gene>
    <name evidence="2" type="primary">LYCAT</name>
    <name evidence="2" type="ORF">NBO_33g0001</name>
</gene>
<dbReference type="STRING" id="578461.R0MJ03"/>
<keyword evidence="2" id="KW-0012">Acyltransferase</keyword>
<proteinExistence type="predicted"/>
<dbReference type="HOGENOM" id="CLU_041302_1_0_1"/>
<feature type="domain" description="Phospholipid/glycerol acyltransferase" evidence="1">
    <location>
        <begin position="56"/>
        <end position="167"/>
    </location>
</feature>
<dbReference type="OrthoDB" id="189226at2759"/>
<evidence type="ECO:0000259" key="1">
    <source>
        <dbReference type="SMART" id="SM00563"/>
    </source>
</evidence>
<dbReference type="CDD" id="cd07990">
    <property type="entry name" value="LPLAT_LCLAT1-like"/>
    <property type="match status" value="1"/>
</dbReference>
<dbReference type="InterPro" id="IPR002123">
    <property type="entry name" value="Plipid/glycerol_acylTrfase"/>
</dbReference>
<evidence type="ECO:0000313" key="2">
    <source>
        <dbReference type="EMBL" id="EOB14195.1"/>
    </source>
</evidence>
<sequence>MVVTNILLYFFKDWRMVVLNKLFNIWANVLFTYLETYFPNPVYVSYDPEILKMNKSIIISNHTSDYDWLFLMVILYRMGRFKDMCIMLKQELQEVPVFGHAMNVLGFIFLVRNIEYDKDIIHKGVMKLKNKDSYDLLIFPEGTYITPKTYKRTMDYLEKNKMYVNGELYKPKNSLAPKTTGFNLLLDDLKDDIDGVIDVTMLTTPYTQYPHEVHTFKKIFLEESGELSSTLLLDYIPSEKVKPRQLLPL</sequence>
<reference evidence="2 3" key="1">
    <citation type="journal article" date="2013" name="BMC Genomics">
        <title>Comparative genomics of parasitic silkworm microsporidia reveal an association between genome expansion and host adaptation.</title>
        <authorList>
            <person name="Pan G."/>
            <person name="Xu J."/>
            <person name="Li T."/>
            <person name="Xia Q."/>
            <person name="Liu S.L."/>
            <person name="Zhang G."/>
            <person name="Li S."/>
            <person name="Li C."/>
            <person name="Liu H."/>
            <person name="Yang L."/>
            <person name="Liu T."/>
            <person name="Zhang X."/>
            <person name="Wu Z."/>
            <person name="Fan W."/>
            <person name="Dang X."/>
            <person name="Xiang H."/>
            <person name="Tao M."/>
            <person name="Li Y."/>
            <person name="Hu J."/>
            <person name="Li Z."/>
            <person name="Lin L."/>
            <person name="Luo J."/>
            <person name="Geng L."/>
            <person name="Wang L."/>
            <person name="Long M."/>
            <person name="Wan Y."/>
            <person name="He N."/>
            <person name="Zhang Z."/>
            <person name="Lu C."/>
            <person name="Keeling P.J."/>
            <person name="Wang J."/>
            <person name="Xiang Z."/>
            <person name="Zhou Z."/>
        </authorList>
    </citation>
    <scope>NUCLEOTIDE SEQUENCE [LARGE SCALE GENOMIC DNA]</scope>
    <source>
        <strain evidence="3">CQ1 / CVCC 102059</strain>
    </source>
</reference>
<accession>R0MJ03</accession>
<dbReference type="SUPFAM" id="SSF69593">
    <property type="entry name" value="Glycerol-3-phosphate (1)-acyltransferase"/>
    <property type="match status" value="1"/>
</dbReference>
<keyword evidence="2" id="KW-0808">Transferase</keyword>
<keyword evidence="3" id="KW-1185">Reference proteome</keyword>